<dbReference type="Gene3D" id="2.60.120.470">
    <property type="entry name" value="PITH domain"/>
    <property type="match status" value="1"/>
</dbReference>
<protein>
    <recommendedName>
        <fullName evidence="2">PITH domain-containing protein</fullName>
    </recommendedName>
</protein>
<evidence type="ECO:0000256" key="1">
    <source>
        <dbReference type="ARBA" id="ARBA00025788"/>
    </source>
</evidence>
<gene>
    <name evidence="3" type="ORF">ACAT0790_LOCUS48096</name>
</gene>
<proteinExistence type="inferred from homology"/>
<sequence>MPGAHGSGCGCRHEDDFLGISQLLLPWIDVDNVVGLNEDTPNTARRVFRPYDSRLDDTMFVESPDGDEELLVLVPLTSPVKVTGITVIGGDRGASPSMVRLFINREDLDFQTVGDLQPTQELELVEDFHGAVQHPLRAAKFVSVTQLALFFPASLGGLRTRIHWIGLWGVGSEYKRQAVVTVYEAVANPSEKQVKDESAPTQDAA</sequence>
<dbReference type="InterPro" id="IPR037047">
    <property type="entry name" value="PITH_dom_sf"/>
</dbReference>
<comment type="similarity">
    <text evidence="1">Belongs to the PITHD1 family.</text>
</comment>
<dbReference type="Pfam" id="PF06201">
    <property type="entry name" value="PITH"/>
    <property type="match status" value="1"/>
</dbReference>
<accession>A0A7S1WJ47</accession>
<reference evidence="3" key="1">
    <citation type="submission" date="2021-01" db="EMBL/GenBank/DDBJ databases">
        <authorList>
            <person name="Corre E."/>
            <person name="Pelletier E."/>
            <person name="Niang G."/>
            <person name="Scheremetjew M."/>
            <person name="Finn R."/>
            <person name="Kale V."/>
            <person name="Holt S."/>
            <person name="Cochrane G."/>
            <person name="Meng A."/>
            <person name="Brown T."/>
            <person name="Cohen L."/>
        </authorList>
    </citation>
    <scope>NUCLEOTIDE SEQUENCE</scope>
    <source>
        <strain evidence="3">OF101</strain>
    </source>
</reference>
<evidence type="ECO:0000313" key="3">
    <source>
        <dbReference type="EMBL" id="CAD9171327.1"/>
    </source>
</evidence>
<dbReference type="PROSITE" id="PS51532">
    <property type="entry name" value="PITH"/>
    <property type="match status" value="1"/>
</dbReference>
<dbReference type="InterPro" id="IPR045099">
    <property type="entry name" value="PITH1-like"/>
</dbReference>
<dbReference type="SUPFAM" id="SSF49785">
    <property type="entry name" value="Galactose-binding domain-like"/>
    <property type="match status" value="1"/>
</dbReference>
<organism evidence="3">
    <name type="scientific">Alexandrium catenella</name>
    <name type="common">Red tide dinoflagellate</name>
    <name type="synonym">Gonyaulax catenella</name>
    <dbReference type="NCBI Taxonomy" id="2925"/>
    <lineage>
        <taxon>Eukaryota</taxon>
        <taxon>Sar</taxon>
        <taxon>Alveolata</taxon>
        <taxon>Dinophyceae</taxon>
        <taxon>Gonyaulacales</taxon>
        <taxon>Pyrocystaceae</taxon>
        <taxon>Alexandrium</taxon>
    </lineage>
</organism>
<name>A0A7S1WJ47_ALECA</name>
<dbReference type="EMBL" id="HBGE01080597">
    <property type="protein sequence ID" value="CAD9171327.1"/>
    <property type="molecule type" value="Transcribed_RNA"/>
</dbReference>
<dbReference type="InterPro" id="IPR010400">
    <property type="entry name" value="PITH_dom"/>
</dbReference>
<dbReference type="PANTHER" id="PTHR12175">
    <property type="entry name" value="AD039 HT014 THIOREDOXIN FAMILY TRP26"/>
    <property type="match status" value="1"/>
</dbReference>
<dbReference type="PANTHER" id="PTHR12175:SF1">
    <property type="entry name" value="PITH DOMAIN-CONTAINING PROTEIN 1"/>
    <property type="match status" value="1"/>
</dbReference>
<feature type="domain" description="PITH" evidence="2">
    <location>
        <begin position="13"/>
        <end position="187"/>
    </location>
</feature>
<dbReference type="AlphaFoldDB" id="A0A7S1WJ47"/>
<evidence type="ECO:0000259" key="2">
    <source>
        <dbReference type="PROSITE" id="PS51532"/>
    </source>
</evidence>
<dbReference type="InterPro" id="IPR008979">
    <property type="entry name" value="Galactose-bd-like_sf"/>
</dbReference>
<dbReference type="GO" id="GO:0005737">
    <property type="term" value="C:cytoplasm"/>
    <property type="evidence" value="ECO:0007669"/>
    <property type="project" value="UniProtKB-ARBA"/>
</dbReference>